<keyword evidence="2" id="KW-1185">Reference proteome</keyword>
<accession>A0A926VF06</accession>
<protein>
    <submittedName>
        <fullName evidence="1">Uncharacterized protein</fullName>
    </submittedName>
</protein>
<gene>
    <name evidence="1" type="ORF">H6G03_16505</name>
</gene>
<reference evidence="1" key="1">
    <citation type="journal article" date="2015" name="ISME J.">
        <title>Draft Genome Sequence of Streptomyces incarnatus NRRL8089, which Produces the Nucleoside Antibiotic Sinefungin.</title>
        <authorList>
            <person name="Oshima K."/>
            <person name="Hattori M."/>
            <person name="Shimizu H."/>
            <person name="Fukuda K."/>
            <person name="Nemoto M."/>
            <person name="Inagaki K."/>
            <person name="Tamura T."/>
        </authorList>
    </citation>
    <scope>NUCLEOTIDE SEQUENCE</scope>
    <source>
        <strain evidence="1">FACHB-1375</strain>
    </source>
</reference>
<dbReference type="Proteomes" id="UP000641646">
    <property type="component" value="Unassembled WGS sequence"/>
</dbReference>
<sequence>MAASYCCRAISHPDDVTIFGGNSIVKVCHLLVKKFLNARLLEPQSSNARNWVADTGSEKA</sequence>
<dbReference type="AlphaFoldDB" id="A0A926VF06"/>
<evidence type="ECO:0000313" key="2">
    <source>
        <dbReference type="Proteomes" id="UP000641646"/>
    </source>
</evidence>
<name>A0A926VF06_9CYAN</name>
<dbReference type="RefSeq" id="WP_190465636.1">
    <property type="nucleotide sequence ID" value="NZ_JACJPW010000040.1"/>
</dbReference>
<comment type="caution">
    <text evidence="1">The sequence shown here is derived from an EMBL/GenBank/DDBJ whole genome shotgun (WGS) entry which is preliminary data.</text>
</comment>
<evidence type="ECO:0000313" key="1">
    <source>
        <dbReference type="EMBL" id="MBD2182681.1"/>
    </source>
</evidence>
<proteinExistence type="predicted"/>
<organism evidence="1 2">
    <name type="scientific">Aerosakkonema funiforme FACHB-1375</name>
    <dbReference type="NCBI Taxonomy" id="2949571"/>
    <lineage>
        <taxon>Bacteria</taxon>
        <taxon>Bacillati</taxon>
        <taxon>Cyanobacteriota</taxon>
        <taxon>Cyanophyceae</taxon>
        <taxon>Oscillatoriophycideae</taxon>
        <taxon>Aerosakkonematales</taxon>
        <taxon>Aerosakkonemataceae</taxon>
        <taxon>Aerosakkonema</taxon>
    </lineage>
</organism>
<reference evidence="1" key="2">
    <citation type="submission" date="2020-08" db="EMBL/GenBank/DDBJ databases">
        <authorList>
            <person name="Chen M."/>
            <person name="Teng W."/>
            <person name="Zhao L."/>
            <person name="Hu C."/>
            <person name="Zhou Y."/>
            <person name="Han B."/>
            <person name="Song L."/>
            <person name="Shu W."/>
        </authorList>
    </citation>
    <scope>NUCLEOTIDE SEQUENCE</scope>
    <source>
        <strain evidence="1">FACHB-1375</strain>
    </source>
</reference>
<dbReference type="EMBL" id="JACJPW010000040">
    <property type="protein sequence ID" value="MBD2182681.1"/>
    <property type="molecule type" value="Genomic_DNA"/>
</dbReference>